<accession>A0A2A8CZ71</accession>
<organism evidence="1 2">
    <name type="scientific">Longibacter salinarum</name>
    <dbReference type="NCBI Taxonomy" id="1850348"/>
    <lineage>
        <taxon>Bacteria</taxon>
        <taxon>Pseudomonadati</taxon>
        <taxon>Rhodothermota</taxon>
        <taxon>Rhodothermia</taxon>
        <taxon>Rhodothermales</taxon>
        <taxon>Salisaetaceae</taxon>
        <taxon>Longibacter</taxon>
    </lineage>
</organism>
<evidence type="ECO:0000313" key="2">
    <source>
        <dbReference type="Proteomes" id="UP000220102"/>
    </source>
</evidence>
<dbReference type="AlphaFoldDB" id="A0A2A8CZ71"/>
<keyword evidence="2" id="KW-1185">Reference proteome</keyword>
<evidence type="ECO:0000313" key="1">
    <source>
        <dbReference type="EMBL" id="PEN13903.1"/>
    </source>
</evidence>
<name>A0A2A8CZ71_9BACT</name>
<dbReference type="EMBL" id="PDEQ01000003">
    <property type="protein sequence ID" value="PEN13903.1"/>
    <property type="molecule type" value="Genomic_DNA"/>
</dbReference>
<comment type="caution">
    <text evidence="1">The sequence shown here is derived from an EMBL/GenBank/DDBJ whole genome shotgun (WGS) entry which is preliminary data.</text>
</comment>
<gene>
    <name evidence="1" type="ORF">CRI94_07555</name>
</gene>
<sequence length="132" mass="14283">MAALTLVVLVVGGCEDGPSPDTHPGEFSSLLRVVAADASTQGDSTALYLRNDENPQLRTRMLALRIDFVRYDRRAGLVCMWRGGGMSRAGGYAHPLPATTPVPIDSVGEACYRTGPCTEVRIDSNWTQWTCP</sequence>
<proteinExistence type="predicted"/>
<reference evidence="1 2" key="1">
    <citation type="submission" date="2017-10" db="EMBL/GenBank/DDBJ databases">
        <title>Draft genome of Longibacter Salinarum.</title>
        <authorList>
            <person name="Goh K.M."/>
            <person name="Shamsir M.S."/>
            <person name="Lim S.W."/>
        </authorList>
    </citation>
    <scope>NUCLEOTIDE SEQUENCE [LARGE SCALE GENOMIC DNA]</scope>
    <source>
        <strain evidence="1 2">KCTC 52045</strain>
    </source>
</reference>
<dbReference type="Proteomes" id="UP000220102">
    <property type="component" value="Unassembled WGS sequence"/>
</dbReference>
<protein>
    <submittedName>
        <fullName evidence="1">Uncharacterized protein</fullName>
    </submittedName>
</protein>